<protein>
    <recommendedName>
        <fullName evidence="6">TF-B3 domain-containing protein</fullName>
    </recommendedName>
</protein>
<evidence type="ECO:0000256" key="5">
    <source>
        <dbReference type="ARBA" id="ARBA00023242"/>
    </source>
</evidence>
<dbReference type="CDD" id="cd10017">
    <property type="entry name" value="B3_DNA"/>
    <property type="match status" value="2"/>
</dbReference>
<keyword evidence="4" id="KW-0804">Transcription</keyword>
<proteinExistence type="predicted"/>
<name>A0A5J5AD68_9ASTE</name>
<reference evidence="7 8" key="1">
    <citation type="submission" date="2019-09" db="EMBL/GenBank/DDBJ databases">
        <title>A chromosome-level genome assembly of the Chinese tupelo Nyssa sinensis.</title>
        <authorList>
            <person name="Yang X."/>
            <person name="Kang M."/>
            <person name="Yang Y."/>
            <person name="Xiong H."/>
            <person name="Wang M."/>
            <person name="Zhang Z."/>
            <person name="Wang Z."/>
            <person name="Wu H."/>
            <person name="Ma T."/>
            <person name="Liu J."/>
            <person name="Xi Z."/>
        </authorList>
    </citation>
    <scope>NUCLEOTIDE SEQUENCE [LARGE SCALE GENOMIC DNA]</scope>
    <source>
        <strain evidence="7">J267</strain>
        <tissue evidence="7">Leaf</tissue>
    </source>
</reference>
<dbReference type="InterPro" id="IPR015300">
    <property type="entry name" value="DNA-bd_pseudobarrel_sf"/>
</dbReference>
<keyword evidence="8" id="KW-1185">Reference proteome</keyword>
<evidence type="ECO:0000313" key="8">
    <source>
        <dbReference type="Proteomes" id="UP000325577"/>
    </source>
</evidence>
<evidence type="ECO:0000256" key="1">
    <source>
        <dbReference type="ARBA" id="ARBA00004123"/>
    </source>
</evidence>
<evidence type="ECO:0000256" key="4">
    <source>
        <dbReference type="ARBA" id="ARBA00023163"/>
    </source>
</evidence>
<dbReference type="GO" id="GO:0005634">
    <property type="term" value="C:nucleus"/>
    <property type="evidence" value="ECO:0007669"/>
    <property type="project" value="UniProtKB-SubCell"/>
</dbReference>
<dbReference type="Proteomes" id="UP000325577">
    <property type="component" value="Linkage Group LG21"/>
</dbReference>
<dbReference type="EMBL" id="CM018045">
    <property type="protein sequence ID" value="KAA8528580.1"/>
    <property type="molecule type" value="Genomic_DNA"/>
</dbReference>
<evidence type="ECO:0000256" key="3">
    <source>
        <dbReference type="ARBA" id="ARBA00023125"/>
    </source>
</evidence>
<feature type="domain" description="TF-B3" evidence="6">
    <location>
        <begin position="13"/>
        <end position="106"/>
    </location>
</feature>
<dbReference type="OrthoDB" id="1109907at2759"/>
<evidence type="ECO:0000313" key="7">
    <source>
        <dbReference type="EMBL" id="KAA8528580.1"/>
    </source>
</evidence>
<dbReference type="InterPro" id="IPR039218">
    <property type="entry name" value="REM_fam"/>
</dbReference>
<evidence type="ECO:0000256" key="2">
    <source>
        <dbReference type="ARBA" id="ARBA00023015"/>
    </source>
</evidence>
<dbReference type="PROSITE" id="PS50863">
    <property type="entry name" value="B3"/>
    <property type="match status" value="2"/>
</dbReference>
<comment type="subcellular location">
    <subcellularLocation>
        <location evidence="1">Nucleus</location>
    </subcellularLocation>
</comment>
<accession>A0A5J5AD68</accession>
<gene>
    <name evidence="7" type="ORF">F0562_035935</name>
</gene>
<dbReference type="PANTHER" id="PTHR31674">
    <property type="entry name" value="B3 DOMAIN-CONTAINING PROTEIN REM-LIKE 3-RELATED"/>
    <property type="match status" value="1"/>
</dbReference>
<feature type="domain" description="TF-B3" evidence="6">
    <location>
        <begin position="186"/>
        <end position="292"/>
    </location>
</feature>
<keyword evidence="5" id="KW-0539">Nucleus</keyword>
<dbReference type="GO" id="GO:0003677">
    <property type="term" value="F:DNA binding"/>
    <property type="evidence" value="ECO:0007669"/>
    <property type="project" value="UniProtKB-KW"/>
</dbReference>
<keyword evidence="3" id="KW-0238">DNA-binding</keyword>
<dbReference type="AlphaFoldDB" id="A0A5J5AD68"/>
<organism evidence="7 8">
    <name type="scientific">Nyssa sinensis</name>
    <dbReference type="NCBI Taxonomy" id="561372"/>
    <lineage>
        <taxon>Eukaryota</taxon>
        <taxon>Viridiplantae</taxon>
        <taxon>Streptophyta</taxon>
        <taxon>Embryophyta</taxon>
        <taxon>Tracheophyta</taxon>
        <taxon>Spermatophyta</taxon>
        <taxon>Magnoliopsida</taxon>
        <taxon>eudicotyledons</taxon>
        <taxon>Gunneridae</taxon>
        <taxon>Pentapetalae</taxon>
        <taxon>asterids</taxon>
        <taxon>Cornales</taxon>
        <taxon>Nyssaceae</taxon>
        <taxon>Nyssa</taxon>
    </lineage>
</organism>
<evidence type="ECO:0000259" key="6">
    <source>
        <dbReference type="PROSITE" id="PS50863"/>
    </source>
</evidence>
<dbReference type="PANTHER" id="PTHR31674:SF21">
    <property type="entry name" value="B3 DOMAIN-CONTAINING PROTEIN REM15 ISOFORM X1"/>
    <property type="match status" value="1"/>
</dbReference>
<dbReference type="InterPro" id="IPR003340">
    <property type="entry name" value="B3_DNA-bd"/>
</dbReference>
<dbReference type="Gene3D" id="2.40.330.10">
    <property type="entry name" value="DNA-binding pseudobarrel domain"/>
    <property type="match status" value="2"/>
</dbReference>
<dbReference type="SMART" id="SM01019">
    <property type="entry name" value="B3"/>
    <property type="match status" value="2"/>
</dbReference>
<keyword evidence="2" id="KW-0805">Transcription regulation</keyword>
<dbReference type="SUPFAM" id="SSF101936">
    <property type="entry name" value="DNA-binding pseudobarrel domain"/>
    <property type="match status" value="2"/>
</dbReference>
<dbReference type="Pfam" id="PF02362">
    <property type="entry name" value="B3"/>
    <property type="match status" value="2"/>
</dbReference>
<sequence length="299" mass="34411">MSSSRMERKLPIAKHFFKVMMPGFLTELYIPPAFCGQLGEVKSEEAILTSRKGSWHIKIGKRDKGFIYFREGWDNFVQHHGLCLGDFAVFEHIGDMHFNVYVFDSSACEKEFPLKLAREIKREPQVAHEIKREPYVAYEIKKESRVAYEIKKEPRGVNIHENVKHIKREWSLKAAASYSPERPHFVTTIKASNGKPASPYLNIPAEFLKSNNLGQTSSITLRDPSGKLWSAELKSRNTNSLSCNIRTFIANGWYEFYDSNKLKKGDVCLFELNHSTRRSKTVVMDVHIFPQPNLSNNPI</sequence>